<evidence type="ECO:0000256" key="1">
    <source>
        <dbReference type="PROSITE-ProRule" id="PRU00339"/>
    </source>
</evidence>
<evidence type="ECO:0000256" key="2">
    <source>
        <dbReference type="SAM" id="MobiDB-lite"/>
    </source>
</evidence>
<dbReference type="AlphaFoldDB" id="A0A5A7Q8E5"/>
<dbReference type="Pfam" id="PF13424">
    <property type="entry name" value="TPR_12"/>
    <property type="match status" value="3"/>
</dbReference>
<feature type="compositionally biased region" description="Basic and acidic residues" evidence="2">
    <location>
        <begin position="59"/>
        <end position="77"/>
    </location>
</feature>
<dbReference type="EMBL" id="BKCP01006139">
    <property type="protein sequence ID" value="GER41535.1"/>
    <property type="molecule type" value="Genomic_DNA"/>
</dbReference>
<dbReference type="Gene3D" id="1.25.40.10">
    <property type="entry name" value="Tetratricopeptide repeat domain"/>
    <property type="match status" value="3"/>
</dbReference>
<dbReference type="InterPro" id="IPR019734">
    <property type="entry name" value="TPR_rpt"/>
</dbReference>
<dbReference type="Proteomes" id="UP000325081">
    <property type="component" value="Unassembled WGS sequence"/>
</dbReference>
<dbReference type="SMART" id="SM00028">
    <property type="entry name" value="TPR"/>
    <property type="match status" value="9"/>
</dbReference>
<gene>
    <name evidence="3" type="ORF">STAS_18255</name>
</gene>
<dbReference type="FunFam" id="1.25.40.10:FF:001025">
    <property type="entry name" value="Protein KINESIN LIGHT CHAIN-RELATED 2"/>
    <property type="match status" value="1"/>
</dbReference>
<dbReference type="PROSITE" id="PS50005">
    <property type="entry name" value="TPR"/>
    <property type="match status" value="1"/>
</dbReference>
<feature type="region of interest" description="Disordered" evidence="2">
    <location>
        <begin position="635"/>
        <end position="674"/>
    </location>
</feature>
<feature type="compositionally biased region" description="Low complexity" evidence="2">
    <location>
        <begin position="38"/>
        <end position="58"/>
    </location>
</feature>
<dbReference type="PANTHER" id="PTHR46284">
    <property type="entry name" value="PROTEIN KINESIN LIGHT CHAIN-RELATED 3"/>
    <property type="match status" value="1"/>
</dbReference>
<name>A0A5A7Q8E5_STRAF</name>
<keyword evidence="4" id="KW-1185">Reference proteome</keyword>
<comment type="caution">
    <text evidence="3">The sequence shown here is derived from an EMBL/GenBank/DDBJ whole genome shotgun (WGS) entry which is preliminary data.</text>
</comment>
<dbReference type="SUPFAM" id="SSF48452">
    <property type="entry name" value="TPR-like"/>
    <property type="match status" value="2"/>
</dbReference>
<dbReference type="OrthoDB" id="5986190at2759"/>
<feature type="repeat" description="TPR" evidence="1">
    <location>
        <begin position="580"/>
        <end position="613"/>
    </location>
</feature>
<sequence>MPGLVSVKTPPDAAPLRITVPDESPIRQVVETIRSEPKSSSPATRRPPASSPSTSRAKPSPDRGSARKKSSPEKSLLDESSLDNPDLGPFLLKLARDTIASGEGPSKALDYALRASRSFEKCATESEPSLDLSMSLHVVAAIYCSLGKFEEAVPVLERAIKVPEVQRGADHALAVFSGYMQLGDTHSMLGHLDRSIDCYKEGLKVQMEALGENDPRVAETCSSVFWYLMCLYVWSLMSPNGFGNQRGGVMPGWRTHVEPLNDPTRMLVTRCAIATQAPLGRMSNRGKHSNVLYLAEAHVQAMQFEEAERLCKKTLEIHRVHSPPASLEEATDRRLMALICEAKSDHESALEHLVLASMAMIAHGHEAEVAAIDVCIGNIYSALTRFDEAVFSYQKALTVFKSSRGDHHPSVASVFARLAELYHKTGKLRESRSYCENALRIYAKPVPGTLPEDIATGLTEISAIYEMFNEPEEALKLLHKAMKLLEDKPGQLATVAGIEARLGVMLYVVGRYEESRASFASAVEKLRGYGERSSAFFGVVLNQMGLACVQLFRIDEAAGLFEEARGILEKECGPCHHDTLGVYSNLAATYDAMGRIEDAIEILEYVLKLREEKLGTANPDFDDEKKRLAELLKEAGRSRNKKAKSLENLIDPNSKRTNKKETSSKKWSAFGFRG</sequence>
<feature type="region of interest" description="Disordered" evidence="2">
    <location>
        <begin position="1"/>
        <end position="82"/>
    </location>
</feature>
<dbReference type="PANTHER" id="PTHR46284:SF2">
    <property type="entry name" value="PROTEIN KINESIN LIGHT CHAIN-RELATED 1"/>
    <property type="match status" value="1"/>
</dbReference>
<keyword evidence="1" id="KW-0802">TPR repeat</keyword>
<evidence type="ECO:0000313" key="3">
    <source>
        <dbReference type="EMBL" id="GER41535.1"/>
    </source>
</evidence>
<reference evidence="4" key="1">
    <citation type="journal article" date="2019" name="Curr. Biol.">
        <title>Genome Sequence of Striga asiatica Provides Insight into the Evolution of Plant Parasitism.</title>
        <authorList>
            <person name="Yoshida S."/>
            <person name="Kim S."/>
            <person name="Wafula E.K."/>
            <person name="Tanskanen J."/>
            <person name="Kim Y.M."/>
            <person name="Honaas L."/>
            <person name="Yang Z."/>
            <person name="Spallek T."/>
            <person name="Conn C.E."/>
            <person name="Ichihashi Y."/>
            <person name="Cheong K."/>
            <person name="Cui S."/>
            <person name="Der J.P."/>
            <person name="Gundlach H."/>
            <person name="Jiao Y."/>
            <person name="Hori C."/>
            <person name="Ishida J.K."/>
            <person name="Kasahara H."/>
            <person name="Kiba T."/>
            <person name="Kim M.S."/>
            <person name="Koo N."/>
            <person name="Laohavisit A."/>
            <person name="Lee Y.H."/>
            <person name="Lumba S."/>
            <person name="McCourt P."/>
            <person name="Mortimer J.C."/>
            <person name="Mutuku J.M."/>
            <person name="Nomura T."/>
            <person name="Sasaki-Sekimoto Y."/>
            <person name="Seto Y."/>
            <person name="Wang Y."/>
            <person name="Wakatake T."/>
            <person name="Sakakibara H."/>
            <person name="Demura T."/>
            <person name="Yamaguchi S."/>
            <person name="Yoneyama K."/>
            <person name="Manabe R.I."/>
            <person name="Nelson D.C."/>
            <person name="Schulman A.H."/>
            <person name="Timko M.P."/>
            <person name="dePamphilis C.W."/>
            <person name="Choi D."/>
            <person name="Shirasu K."/>
        </authorList>
    </citation>
    <scope>NUCLEOTIDE SEQUENCE [LARGE SCALE GENOMIC DNA]</scope>
    <source>
        <strain evidence="4">cv. UVA1</strain>
    </source>
</reference>
<evidence type="ECO:0000313" key="4">
    <source>
        <dbReference type="Proteomes" id="UP000325081"/>
    </source>
</evidence>
<accession>A0A5A7Q8E5</accession>
<protein>
    <submittedName>
        <fullName evidence="3">Tetratricopeptide repeat protein</fullName>
    </submittedName>
</protein>
<organism evidence="3 4">
    <name type="scientific">Striga asiatica</name>
    <name type="common">Asiatic witchweed</name>
    <name type="synonym">Buchnera asiatica</name>
    <dbReference type="NCBI Taxonomy" id="4170"/>
    <lineage>
        <taxon>Eukaryota</taxon>
        <taxon>Viridiplantae</taxon>
        <taxon>Streptophyta</taxon>
        <taxon>Embryophyta</taxon>
        <taxon>Tracheophyta</taxon>
        <taxon>Spermatophyta</taxon>
        <taxon>Magnoliopsida</taxon>
        <taxon>eudicotyledons</taxon>
        <taxon>Gunneridae</taxon>
        <taxon>Pentapetalae</taxon>
        <taxon>asterids</taxon>
        <taxon>lamiids</taxon>
        <taxon>Lamiales</taxon>
        <taxon>Orobanchaceae</taxon>
        <taxon>Buchnereae</taxon>
        <taxon>Striga</taxon>
    </lineage>
</organism>
<dbReference type="InterPro" id="IPR011990">
    <property type="entry name" value="TPR-like_helical_dom_sf"/>
</dbReference>
<proteinExistence type="predicted"/>